<name>A0A136KG14_9BACT</name>
<dbReference type="PANTHER" id="PTHR21716">
    <property type="entry name" value="TRANSMEMBRANE PROTEIN"/>
    <property type="match status" value="1"/>
</dbReference>
<comment type="caution">
    <text evidence="6">The sequence shown here is derived from an EMBL/GenBank/DDBJ whole genome shotgun (WGS) entry which is preliminary data.</text>
</comment>
<dbReference type="STRING" id="1617427.UZ20_WS6002000806"/>
<keyword evidence="5" id="KW-0472">Membrane</keyword>
<dbReference type="AlphaFoldDB" id="A0A136KG14"/>
<dbReference type="Pfam" id="PF01594">
    <property type="entry name" value="AI-2E_transport"/>
    <property type="match status" value="1"/>
</dbReference>
<comment type="subcellular location">
    <subcellularLocation>
        <location evidence="1">Membrane</location>
        <topology evidence="1">Multi-pass membrane protein</topology>
    </subcellularLocation>
</comment>
<dbReference type="InterPro" id="IPR002549">
    <property type="entry name" value="AI-2E-like"/>
</dbReference>
<evidence type="ECO:0000256" key="2">
    <source>
        <dbReference type="ARBA" id="ARBA00009773"/>
    </source>
</evidence>
<reference evidence="6 7" key="1">
    <citation type="submission" date="2015-02" db="EMBL/GenBank/DDBJ databases">
        <title>Improved understanding of the partial-nitritation anammox process through 23 genomes representing the majority of the microbial community.</title>
        <authorList>
            <person name="Speth D.R."/>
            <person name="In T Zandt M."/>
            <person name="Guerrero Cruz S."/>
            <person name="Jetten M.S."/>
            <person name="Dutilh B.E."/>
        </authorList>
    </citation>
    <scope>NUCLEOTIDE SEQUENCE [LARGE SCALE GENOMIC DNA]</scope>
    <source>
        <strain evidence="6">OLB21</strain>
    </source>
</reference>
<sequence>MNIKSPLLKEWYLFALILILVILVVLIFAPFLNVIVASLILVEFFMPLYKKIAKILPNWAASIVTTVIVLLTVVIPLAIILTLAAAEAVSFGNRIGVFLQNAGIVDSTGTVSLEPIKPVLATLGINIEQISLRDVLIQAGAQTGQLIYGIVSAIVNNFANIVIRLFFMIFTMIYLFIDYERLGKGFKKISPLPDDLDEVFADKFRSTTRAVVKGTFVIALLQATSVAIPMWFMGIEPVVLWWVIMVIMSVIPVGSGVVWAPLGILMIIAGRPLEGLFIIVYSAIAINVIDTTLRPRLLKKDTNLHPVVALFSVLGGLNLFGIIGIIYGPLIAVFFLTIMEVYRARYHTAP</sequence>
<evidence type="ECO:0000256" key="1">
    <source>
        <dbReference type="ARBA" id="ARBA00004141"/>
    </source>
</evidence>
<keyword evidence="4" id="KW-1133">Transmembrane helix</keyword>
<gene>
    <name evidence="6" type="ORF">UZ20_WS6002000806</name>
</gene>
<evidence type="ECO:0000313" key="7">
    <source>
        <dbReference type="Proteomes" id="UP000070449"/>
    </source>
</evidence>
<evidence type="ECO:0000313" key="6">
    <source>
        <dbReference type="EMBL" id="KXK08278.1"/>
    </source>
</evidence>
<proteinExistence type="inferred from homology"/>
<dbReference type="EMBL" id="JYPD01000025">
    <property type="protein sequence ID" value="KXK08278.1"/>
    <property type="molecule type" value="Genomic_DNA"/>
</dbReference>
<evidence type="ECO:0000256" key="5">
    <source>
        <dbReference type="ARBA" id="ARBA00023136"/>
    </source>
</evidence>
<dbReference type="PANTHER" id="PTHR21716:SF4">
    <property type="entry name" value="TRANSMEMBRANE PROTEIN 245"/>
    <property type="match status" value="1"/>
</dbReference>
<dbReference type="GO" id="GO:0016020">
    <property type="term" value="C:membrane"/>
    <property type="evidence" value="ECO:0007669"/>
    <property type="project" value="UniProtKB-SubCell"/>
</dbReference>
<evidence type="ECO:0000256" key="4">
    <source>
        <dbReference type="ARBA" id="ARBA00022989"/>
    </source>
</evidence>
<organism evidence="6 7">
    <name type="scientific">candidate division WS6 bacterium OLB21</name>
    <dbReference type="NCBI Taxonomy" id="1617427"/>
    <lineage>
        <taxon>Bacteria</taxon>
        <taxon>Candidatus Dojkabacteria</taxon>
    </lineage>
</organism>
<evidence type="ECO:0000256" key="3">
    <source>
        <dbReference type="ARBA" id="ARBA00022692"/>
    </source>
</evidence>
<protein>
    <submittedName>
        <fullName evidence="6">Putative inner membrane protein</fullName>
    </submittedName>
</protein>
<keyword evidence="3" id="KW-0812">Transmembrane</keyword>
<comment type="similarity">
    <text evidence="2">Belongs to the autoinducer-2 exporter (AI-2E) (TC 2.A.86) family.</text>
</comment>
<dbReference type="Proteomes" id="UP000070449">
    <property type="component" value="Unassembled WGS sequence"/>
</dbReference>
<accession>A0A136KG14</accession>